<keyword evidence="4" id="KW-1185">Reference proteome</keyword>
<feature type="transmembrane region" description="Helical" evidence="1">
    <location>
        <begin position="38"/>
        <end position="60"/>
    </location>
</feature>
<dbReference type="CDD" id="cd00198">
    <property type="entry name" value="vWFA"/>
    <property type="match status" value="1"/>
</dbReference>
<dbReference type="SUPFAM" id="SSF53300">
    <property type="entry name" value="vWA-like"/>
    <property type="match status" value="1"/>
</dbReference>
<sequence>MKMVLNALKEGAKLPAPATASASGGWLGRFWADESGSMSYFAVAGALVMMVFGGIGIDMIHAELKRNKVQNTLDRAVLAAANVDNEMDPTTTVQEYFSAMGMADALQSVEVTEGTGRREVKATGHVTMPSNLMGLIGVDTLQADGAATALNGIGNIEISLVLDVSGSMSGTKIEQLKTAAKSFVDTLIPADATDTLISISLVPYNATVNMGEDLASYFNLEDAHPFSYCATFSASDYGTPAVNTIDQLTQIGHFDPYSGGITNSSPWCPTGDTSRIVPHSSDPEFLKAQIDALTANGNTAIDLGVKWGASLLDPSARPIIDSMVSSGAMDTLPTPRPAAYTDSETLKFIVVMTDGQNTSQYDLKDARKYGMSNVWVDDHGTADMSDDRYSIKLIDRAGDSNDLYLWTHLKNSNPSGAFKSTPYSWTLNDPLYNVTNTVASTVGNAIPNANALANANCNASFLTCAAQNLYHFTRGGGPRQMENIELHARLKTAAVGNEYYWFAYSKGKITYQQYLDAYYAYEVIQNDDQADSNLSSVCSAAKSEGVVIYAIGVEAPSRGLAAMRDCASSPAHYFDVQGSDLDSTFSQIARTLQTLRLIQ</sequence>
<name>A0ABY8QGT3_9RHOB</name>
<gene>
    <name evidence="3" type="ORF">QF118_18320</name>
</gene>
<dbReference type="InterPro" id="IPR002035">
    <property type="entry name" value="VWF_A"/>
</dbReference>
<evidence type="ECO:0000313" key="3">
    <source>
        <dbReference type="EMBL" id="WGW03847.1"/>
    </source>
</evidence>
<dbReference type="Pfam" id="PF13400">
    <property type="entry name" value="Tad"/>
    <property type="match status" value="1"/>
</dbReference>
<keyword evidence="1" id="KW-0472">Membrane</keyword>
<feature type="domain" description="VWFA" evidence="2">
    <location>
        <begin position="157"/>
        <end position="438"/>
    </location>
</feature>
<dbReference type="InterPro" id="IPR028087">
    <property type="entry name" value="Tad_N"/>
</dbReference>
<keyword evidence="1" id="KW-1133">Transmembrane helix</keyword>
<keyword evidence="1" id="KW-0812">Transmembrane</keyword>
<evidence type="ECO:0000313" key="4">
    <source>
        <dbReference type="Proteomes" id="UP001241605"/>
    </source>
</evidence>
<dbReference type="InterPro" id="IPR036465">
    <property type="entry name" value="vWFA_dom_sf"/>
</dbReference>
<reference evidence="3 4" key="1">
    <citation type="submission" date="2023-05" db="EMBL/GenBank/DDBJ databases">
        <title>YMD87, complete Genome.</title>
        <authorList>
            <person name="Zhang J."/>
            <person name="Xu X."/>
        </authorList>
    </citation>
    <scope>NUCLEOTIDE SEQUENCE [LARGE SCALE GENOMIC DNA]</scope>
    <source>
        <strain evidence="3 4">YMD87</strain>
    </source>
</reference>
<dbReference type="EMBL" id="CP124616">
    <property type="protein sequence ID" value="WGW03847.1"/>
    <property type="molecule type" value="Genomic_DNA"/>
</dbReference>
<dbReference type="Gene3D" id="3.40.50.410">
    <property type="entry name" value="von Willebrand factor, type A domain"/>
    <property type="match status" value="1"/>
</dbReference>
<organism evidence="3 4">
    <name type="scientific">Tropicibacter oceani</name>
    <dbReference type="NCBI Taxonomy" id="3058420"/>
    <lineage>
        <taxon>Bacteria</taxon>
        <taxon>Pseudomonadati</taxon>
        <taxon>Pseudomonadota</taxon>
        <taxon>Alphaproteobacteria</taxon>
        <taxon>Rhodobacterales</taxon>
        <taxon>Roseobacteraceae</taxon>
        <taxon>Tropicibacter</taxon>
    </lineage>
</organism>
<evidence type="ECO:0000259" key="2">
    <source>
        <dbReference type="PROSITE" id="PS50234"/>
    </source>
</evidence>
<proteinExistence type="predicted"/>
<dbReference type="Proteomes" id="UP001241605">
    <property type="component" value="Chromosome"/>
</dbReference>
<dbReference type="PROSITE" id="PS50234">
    <property type="entry name" value="VWFA"/>
    <property type="match status" value="1"/>
</dbReference>
<accession>A0ABY8QGT3</accession>
<protein>
    <submittedName>
        <fullName evidence="3">Pilus assembly protein TadG-related protein</fullName>
    </submittedName>
</protein>
<evidence type="ECO:0000256" key="1">
    <source>
        <dbReference type="SAM" id="Phobius"/>
    </source>
</evidence>